<organism evidence="5 6">
    <name type="scientific">Xanthocytophaga flava</name>
    <dbReference type="NCBI Taxonomy" id="3048013"/>
    <lineage>
        <taxon>Bacteria</taxon>
        <taxon>Pseudomonadati</taxon>
        <taxon>Bacteroidota</taxon>
        <taxon>Cytophagia</taxon>
        <taxon>Cytophagales</taxon>
        <taxon>Rhodocytophagaceae</taxon>
        <taxon>Xanthocytophaga</taxon>
    </lineage>
</organism>
<evidence type="ECO:0000313" key="5">
    <source>
        <dbReference type="EMBL" id="MDJ1480148.1"/>
    </source>
</evidence>
<dbReference type="InterPro" id="IPR000524">
    <property type="entry name" value="Tscrpt_reg_HTH_GntR"/>
</dbReference>
<dbReference type="Pfam" id="PF07702">
    <property type="entry name" value="UTRA"/>
    <property type="match status" value="1"/>
</dbReference>
<dbReference type="InterPro" id="IPR050679">
    <property type="entry name" value="Bact_HTH_transcr_reg"/>
</dbReference>
<dbReference type="PANTHER" id="PTHR44846">
    <property type="entry name" value="MANNOSYL-D-GLYCERATE TRANSPORT/METABOLISM SYSTEM REPRESSOR MNGR-RELATED"/>
    <property type="match status" value="1"/>
</dbReference>
<dbReference type="PRINTS" id="PR00035">
    <property type="entry name" value="HTHGNTR"/>
</dbReference>
<dbReference type="GO" id="GO:0003700">
    <property type="term" value="F:DNA-binding transcription factor activity"/>
    <property type="evidence" value="ECO:0007669"/>
    <property type="project" value="InterPro"/>
</dbReference>
<dbReference type="PROSITE" id="PS50949">
    <property type="entry name" value="HTH_GNTR"/>
    <property type="match status" value="1"/>
</dbReference>
<dbReference type="SUPFAM" id="SSF46785">
    <property type="entry name" value="Winged helix' DNA-binding domain"/>
    <property type="match status" value="1"/>
</dbReference>
<sequence>MSIPHYKQLHQLLKQQILTGIFQEGTLLPSENELCATHHITRATVRQALDELVKEKLIYKHRGKGSVVSQQRKSLGLLSFKGFSEVVGASHTSVNTEILHKPTIQPWPEDFFYPLSEREIEVGCIYLERLRLADNHPVMLEYTYIPTSDLSGFLEYNLGKDSLFETLHVHYNLDIINVEQDIRAIVADKNTADQLGLMTGAPILHIYRRYGTNRADFYIYSSLYCNTTHYALSNSFDS</sequence>
<keyword evidence="3" id="KW-0804">Transcription</keyword>
<dbReference type="InterPro" id="IPR011663">
    <property type="entry name" value="UTRA"/>
</dbReference>
<evidence type="ECO:0000256" key="1">
    <source>
        <dbReference type="ARBA" id="ARBA00023015"/>
    </source>
</evidence>
<dbReference type="EMBL" id="JASJOS010000003">
    <property type="protein sequence ID" value="MDJ1480148.1"/>
    <property type="molecule type" value="Genomic_DNA"/>
</dbReference>
<comment type="caution">
    <text evidence="5">The sequence shown here is derived from an EMBL/GenBank/DDBJ whole genome shotgun (WGS) entry which is preliminary data.</text>
</comment>
<dbReference type="Proteomes" id="UP001241110">
    <property type="component" value="Unassembled WGS sequence"/>
</dbReference>
<gene>
    <name evidence="5" type="ORF">QNI16_06610</name>
</gene>
<keyword evidence="2" id="KW-0238">DNA-binding</keyword>
<dbReference type="GO" id="GO:0045892">
    <property type="term" value="P:negative regulation of DNA-templated transcription"/>
    <property type="evidence" value="ECO:0007669"/>
    <property type="project" value="TreeGrafter"/>
</dbReference>
<dbReference type="RefSeq" id="WP_313976723.1">
    <property type="nucleotide sequence ID" value="NZ_JASJOS010000003.1"/>
</dbReference>
<evidence type="ECO:0000256" key="3">
    <source>
        <dbReference type="ARBA" id="ARBA00023163"/>
    </source>
</evidence>
<evidence type="ECO:0000256" key="2">
    <source>
        <dbReference type="ARBA" id="ARBA00023125"/>
    </source>
</evidence>
<evidence type="ECO:0000259" key="4">
    <source>
        <dbReference type="PROSITE" id="PS50949"/>
    </source>
</evidence>
<dbReference type="SMART" id="SM00866">
    <property type="entry name" value="UTRA"/>
    <property type="match status" value="1"/>
</dbReference>
<proteinExistence type="predicted"/>
<dbReference type="SUPFAM" id="SSF64288">
    <property type="entry name" value="Chorismate lyase-like"/>
    <property type="match status" value="1"/>
</dbReference>
<dbReference type="Pfam" id="PF00392">
    <property type="entry name" value="GntR"/>
    <property type="match status" value="1"/>
</dbReference>
<dbReference type="InterPro" id="IPR036390">
    <property type="entry name" value="WH_DNA-bd_sf"/>
</dbReference>
<dbReference type="InterPro" id="IPR036388">
    <property type="entry name" value="WH-like_DNA-bd_sf"/>
</dbReference>
<dbReference type="GO" id="GO:0003677">
    <property type="term" value="F:DNA binding"/>
    <property type="evidence" value="ECO:0007669"/>
    <property type="project" value="UniProtKB-KW"/>
</dbReference>
<protein>
    <submittedName>
        <fullName evidence="5">GntR family transcriptional regulator</fullName>
    </submittedName>
</protein>
<dbReference type="SMART" id="SM00345">
    <property type="entry name" value="HTH_GNTR"/>
    <property type="match status" value="1"/>
</dbReference>
<name>A0AAE3QMP4_9BACT</name>
<reference evidence="5" key="1">
    <citation type="submission" date="2023-05" db="EMBL/GenBank/DDBJ databases">
        <authorList>
            <person name="Zhang X."/>
        </authorList>
    </citation>
    <scope>NUCLEOTIDE SEQUENCE</scope>
    <source>
        <strain evidence="5">YF14B1</strain>
    </source>
</reference>
<dbReference type="Gene3D" id="1.10.10.10">
    <property type="entry name" value="Winged helix-like DNA-binding domain superfamily/Winged helix DNA-binding domain"/>
    <property type="match status" value="1"/>
</dbReference>
<accession>A0AAE3QMP4</accession>
<evidence type="ECO:0000313" key="6">
    <source>
        <dbReference type="Proteomes" id="UP001241110"/>
    </source>
</evidence>
<dbReference type="InterPro" id="IPR028978">
    <property type="entry name" value="Chorismate_lyase_/UTRA_dom_sf"/>
</dbReference>
<dbReference type="PANTHER" id="PTHR44846:SF1">
    <property type="entry name" value="MANNOSYL-D-GLYCERATE TRANSPORT_METABOLISM SYSTEM REPRESSOR MNGR-RELATED"/>
    <property type="match status" value="1"/>
</dbReference>
<keyword evidence="1" id="KW-0805">Transcription regulation</keyword>
<dbReference type="AlphaFoldDB" id="A0AAE3QMP4"/>
<feature type="domain" description="HTH gntR-type" evidence="4">
    <location>
        <begin position="3"/>
        <end position="71"/>
    </location>
</feature>
<dbReference type="Gene3D" id="3.40.1410.10">
    <property type="entry name" value="Chorismate lyase-like"/>
    <property type="match status" value="1"/>
</dbReference>
<dbReference type="CDD" id="cd07377">
    <property type="entry name" value="WHTH_GntR"/>
    <property type="match status" value="1"/>
</dbReference>